<dbReference type="EMBL" id="JAUJFL010000001">
    <property type="protein sequence ID" value="KAK2616125.1"/>
    <property type="molecule type" value="Genomic_DNA"/>
</dbReference>
<proteinExistence type="predicted"/>
<protein>
    <submittedName>
        <fullName evidence="1">Uncharacterized protein</fullName>
    </submittedName>
</protein>
<comment type="caution">
    <text evidence="1">The sequence shown here is derived from an EMBL/GenBank/DDBJ whole genome shotgun (WGS) entry which is preliminary data.</text>
</comment>
<gene>
    <name evidence="1" type="ORF">N8I77_002833</name>
</gene>
<accession>A0AAD9W9T7</accession>
<name>A0AAD9W9T7_PHOAM</name>
<keyword evidence="2" id="KW-1185">Reference proteome</keyword>
<evidence type="ECO:0000313" key="1">
    <source>
        <dbReference type="EMBL" id="KAK2616125.1"/>
    </source>
</evidence>
<sequence length="420" mass="48272">MIWGDALACSPSGWLSDSTTLASYLSFDSWPWGHRAPDLQHQSVDKTRYVQYATGAYRAYLLDPPAPVYNVSRPIPIQYYAPFLRESWWQNDFQKYGQQALKIWEPPDTFISISNNHGKNYNTRYYRLNLLAAWLLEETEEIVAGQVTVQRLRFEARTWNRKYQRLRALSDQIISGIDSLSSLIGTWLAVSTAGTLSGESQTNMVANFNQHVRTIYIDYSMELNRLLNHMIKYVQAIISLYSVVPDEAYRRLVHQQYMVPLRGHIQSTGDRLNAVMLKVEGFTSGIQNDPRLAVPSILTPRIQILYDAIIDFRNTTSTYTRHLEYLIALMDDDLVAPGFDYSRYPSLLPAVPDARKRMTFAQSLRKAADRSLRYISGGDRPYISNVTQRWLQIIRSMRPDFQRENRIIGVAGEDTVMGGT</sequence>
<dbReference type="Proteomes" id="UP001265746">
    <property type="component" value="Unassembled WGS sequence"/>
</dbReference>
<evidence type="ECO:0000313" key="2">
    <source>
        <dbReference type="Proteomes" id="UP001265746"/>
    </source>
</evidence>
<organism evidence="1 2">
    <name type="scientific">Phomopsis amygdali</name>
    <name type="common">Fusicoccum amygdali</name>
    <dbReference type="NCBI Taxonomy" id="1214568"/>
    <lineage>
        <taxon>Eukaryota</taxon>
        <taxon>Fungi</taxon>
        <taxon>Dikarya</taxon>
        <taxon>Ascomycota</taxon>
        <taxon>Pezizomycotina</taxon>
        <taxon>Sordariomycetes</taxon>
        <taxon>Sordariomycetidae</taxon>
        <taxon>Diaporthales</taxon>
        <taxon>Diaporthaceae</taxon>
        <taxon>Diaporthe</taxon>
    </lineage>
</organism>
<dbReference type="AlphaFoldDB" id="A0AAD9W9T7"/>
<reference evidence="1" key="1">
    <citation type="submission" date="2023-06" db="EMBL/GenBank/DDBJ databases">
        <authorList>
            <person name="Noh H."/>
        </authorList>
    </citation>
    <scope>NUCLEOTIDE SEQUENCE</scope>
    <source>
        <strain evidence="1">DUCC20226</strain>
    </source>
</reference>